<feature type="compositionally biased region" description="Pro residues" evidence="1">
    <location>
        <begin position="30"/>
        <end position="42"/>
    </location>
</feature>
<proteinExistence type="predicted"/>
<dbReference type="RefSeq" id="WP_164648663.1">
    <property type="nucleotide sequence ID" value="NZ_CP047475.1"/>
</dbReference>
<evidence type="ECO:0000256" key="2">
    <source>
        <dbReference type="SAM" id="SignalP"/>
    </source>
</evidence>
<name>A0A7Z2YDV6_9VIBR</name>
<dbReference type="KEGG" id="vas:GT360_09655"/>
<feature type="signal peptide" evidence="2">
    <location>
        <begin position="1"/>
        <end position="20"/>
    </location>
</feature>
<dbReference type="EMBL" id="CP047475">
    <property type="protein sequence ID" value="QIA63768.1"/>
    <property type="molecule type" value="Genomic_DNA"/>
</dbReference>
<keyword evidence="4" id="KW-1185">Reference proteome</keyword>
<accession>A0A7Z2YDV6</accession>
<keyword evidence="2" id="KW-0732">Signal</keyword>
<feature type="region of interest" description="Disordered" evidence="1">
    <location>
        <begin position="22"/>
        <end position="63"/>
    </location>
</feature>
<dbReference type="AlphaFoldDB" id="A0A7Z2YDV6"/>
<evidence type="ECO:0000313" key="3">
    <source>
        <dbReference type="EMBL" id="QIA63768.1"/>
    </source>
</evidence>
<gene>
    <name evidence="3" type="ORF">GT360_09655</name>
</gene>
<feature type="chain" id="PRO_5030816654" description="Lipoprotein" evidence="2">
    <location>
        <begin position="21"/>
        <end position="250"/>
    </location>
</feature>
<evidence type="ECO:0000256" key="1">
    <source>
        <dbReference type="SAM" id="MobiDB-lite"/>
    </source>
</evidence>
<dbReference type="PROSITE" id="PS51257">
    <property type="entry name" value="PROKAR_LIPOPROTEIN"/>
    <property type="match status" value="1"/>
</dbReference>
<reference evidence="3 4" key="1">
    <citation type="submission" date="2020-01" db="EMBL/GenBank/DDBJ databases">
        <title>Whole genome and functional gene identification of agarase of Vibrio HN897.</title>
        <authorList>
            <person name="Liu Y."/>
            <person name="Zhao Z."/>
        </authorList>
    </citation>
    <scope>NUCLEOTIDE SEQUENCE [LARGE SCALE GENOMIC DNA]</scope>
    <source>
        <strain evidence="3 4">HN897</strain>
    </source>
</reference>
<evidence type="ECO:0000313" key="4">
    <source>
        <dbReference type="Proteomes" id="UP000464262"/>
    </source>
</evidence>
<sequence>MKKTAALALLLSVFVVGCNSSDNDSSAPVDPIPGNPGLPVLPPGSGGGDDGNDQTTPDNDTDIDFPQEDPLIAEAAHRWGTSYKEMERACKLWTCNLGSVQERMIFSLERDTQNTEGSARVTFTLSESKPDFWASYVFYSELIQNKNVQIESVISNFYYLNDDTPVTVDSVLMGEKTGFDHWSTHQPRDCGGQHCGEMKASILGSATSSFAMAVYRTDGVVTSTQTVYVTDEELQVLAPIFSPTFPEKGW</sequence>
<organism evidence="3 4">
    <name type="scientific">Vibrio astriarenae</name>
    <dbReference type="NCBI Taxonomy" id="1481923"/>
    <lineage>
        <taxon>Bacteria</taxon>
        <taxon>Pseudomonadati</taxon>
        <taxon>Pseudomonadota</taxon>
        <taxon>Gammaproteobacteria</taxon>
        <taxon>Vibrionales</taxon>
        <taxon>Vibrionaceae</taxon>
        <taxon>Vibrio</taxon>
    </lineage>
</organism>
<protein>
    <recommendedName>
        <fullName evidence="5">Lipoprotein</fullName>
    </recommendedName>
</protein>
<evidence type="ECO:0008006" key="5">
    <source>
        <dbReference type="Google" id="ProtNLM"/>
    </source>
</evidence>
<dbReference type="Proteomes" id="UP000464262">
    <property type="component" value="Chromosome 1"/>
</dbReference>